<evidence type="ECO:0000313" key="2">
    <source>
        <dbReference type="EMBL" id="NEM99244.1"/>
    </source>
</evidence>
<comment type="caution">
    <text evidence="2">The sequence shown here is derived from an EMBL/GenBank/DDBJ whole genome shotgun (WGS) entry which is preliminary data.</text>
</comment>
<keyword evidence="3" id="KW-1185">Reference proteome</keyword>
<dbReference type="InterPro" id="IPR050229">
    <property type="entry name" value="GlpE_sulfurtransferase"/>
</dbReference>
<dbReference type="InterPro" id="IPR036873">
    <property type="entry name" value="Rhodanese-like_dom_sf"/>
</dbReference>
<dbReference type="Gene3D" id="3.40.250.10">
    <property type="entry name" value="Rhodanese-like domain"/>
    <property type="match status" value="1"/>
</dbReference>
<gene>
    <name evidence="2" type="ORF">GXP69_16205</name>
</gene>
<dbReference type="EMBL" id="JAAGWD010000008">
    <property type="protein sequence ID" value="NEM99244.1"/>
    <property type="molecule type" value="Genomic_DNA"/>
</dbReference>
<dbReference type="Proteomes" id="UP000474777">
    <property type="component" value="Unassembled WGS sequence"/>
</dbReference>
<dbReference type="PROSITE" id="PS50206">
    <property type="entry name" value="RHODANESE_3"/>
    <property type="match status" value="1"/>
</dbReference>
<organism evidence="2 3">
    <name type="scientific">Pontibacter burrus</name>
    <dbReference type="NCBI Taxonomy" id="2704466"/>
    <lineage>
        <taxon>Bacteria</taxon>
        <taxon>Pseudomonadati</taxon>
        <taxon>Bacteroidota</taxon>
        <taxon>Cytophagia</taxon>
        <taxon>Cytophagales</taxon>
        <taxon>Hymenobacteraceae</taxon>
        <taxon>Pontibacter</taxon>
    </lineage>
</organism>
<dbReference type="PANTHER" id="PTHR43031:SF16">
    <property type="entry name" value="OXIDOREDUCTASE"/>
    <property type="match status" value="1"/>
</dbReference>
<name>A0A6B3M0A3_9BACT</name>
<dbReference type="NCBIfam" id="NF045521">
    <property type="entry name" value="rhoda_near_glyco"/>
    <property type="match status" value="1"/>
</dbReference>
<dbReference type="SUPFAM" id="SSF52821">
    <property type="entry name" value="Rhodanese/Cell cycle control phosphatase"/>
    <property type="match status" value="1"/>
</dbReference>
<dbReference type="RefSeq" id="WP_163916246.1">
    <property type="nucleotide sequence ID" value="NZ_JAAGWD010000008.1"/>
</dbReference>
<feature type="domain" description="Rhodanese" evidence="1">
    <location>
        <begin position="50"/>
        <end position="139"/>
    </location>
</feature>
<dbReference type="PANTHER" id="PTHR43031">
    <property type="entry name" value="FAD-DEPENDENT OXIDOREDUCTASE"/>
    <property type="match status" value="1"/>
</dbReference>
<dbReference type="SMART" id="SM00450">
    <property type="entry name" value="RHOD"/>
    <property type="match status" value="1"/>
</dbReference>
<reference evidence="2 3" key="1">
    <citation type="submission" date="2020-02" db="EMBL/GenBank/DDBJ databases">
        <authorList>
            <person name="Kim M.K."/>
        </authorList>
    </citation>
    <scope>NUCLEOTIDE SEQUENCE [LARGE SCALE GENOMIC DNA]</scope>
    <source>
        <strain evidence="2 3">BT327</strain>
    </source>
</reference>
<evidence type="ECO:0000259" key="1">
    <source>
        <dbReference type="PROSITE" id="PS50206"/>
    </source>
</evidence>
<protein>
    <submittedName>
        <fullName evidence="2">Rhodanese-like domain-containing protein</fullName>
    </submittedName>
</protein>
<dbReference type="AlphaFoldDB" id="A0A6B3M0A3"/>
<dbReference type="CDD" id="cd00158">
    <property type="entry name" value="RHOD"/>
    <property type="match status" value="1"/>
</dbReference>
<evidence type="ECO:0000313" key="3">
    <source>
        <dbReference type="Proteomes" id="UP000474777"/>
    </source>
</evidence>
<dbReference type="InterPro" id="IPR001763">
    <property type="entry name" value="Rhodanese-like_dom"/>
</dbReference>
<accession>A0A6B3M0A3</accession>
<proteinExistence type="predicted"/>
<dbReference type="Pfam" id="PF00581">
    <property type="entry name" value="Rhodanese"/>
    <property type="match status" value="1"/>
</dbReference>
<sequence length="167" mass="18715">MTKRILILVALIAAAIFFTDTGKHFTYSLLTGMVSNQAVPTIAPEELQDLEQPYVLLDIRTPEEYQISHLQGAQFVNYNTAKMGDLADIPKYARVVLYCAVGARSGNVGVKLQELGYTDVQHLQGGLFNWMNKGLPVYDAKGQTDHVHPYSSFWGFWLTEGEKVYEP</sequence>